<dbReference type="Gene3D" id="3.30.160.390">
    <property type="entry name" value="Integrase, DNA-binding domain"/>
    <property type="match status" value="1"/>
</dbReference>
<dbReference type="PROSITE" id="PS51900">
    <property type="entry name" value="CB"/>
    <property type="match status" value="1"/>
</dbReference>
<dbReference type="AlphaFoldDB" id="A0A0M6XPE3"/>
<dbReference type="Gene3D" id="1.10.150.130">
    <property type="match status" value="1"/>
</dbReference>
<dbReference type="OrthoDB" id="6388170at2"/>
<dbReference type="GO" id="GO:0006310">
    <property type="term" value="P:DNA recombination"/>
    <property type="evidence" value="ECO:0007669"/>
    <property type="project" value="UniProtKB-KW"/>
</dbReference>
<dbReference type="GO" id="GO:0003677">
    <property type="term" value="F:DNA binding"/>
    <property type="evidence" value="ECO:0007669"/>
    <property type="project" value="UniProtKB-UniRule"/>
</dbReference>
<feature type="domain" description="Core-binding (CB)" evidence="7">
    <location>
        <begin position="97"/>
        <end position="175"/>
    </location>
</feature>
<evidence type="ECO:0000313" key="9">
    <source>
        <dbReference type="Proteomes" id="UP000048908"/>
    </source>
</evidence>
<protein>
    <submittedName>
        <fullName evidence="8">Site-specific tyrosine recombinase XerC</fullName>
    </submittedName>
</protein>
<evidence type="ECO:0000256" key="3">
    <source>
        <dbReference type="ARBA" id="ARBA00023125"/>
    </source>
</evidence>
<comment type="similarity">
    <text evidence="1">Belongs to the 'phage' integrase family.</text>
</comment>
<dbReference type="InterPro" id="IPR038488">
    <property type="entry name" value="Integrase_DNA-bd_sf"/>
</dbReference>
<evidence type="ECO:0000259" key="6">
    <source>
        <dbReference type="PROSITE" id="PS51898"/>
    </source>
</evidence>
<dbReference type="STRING" id="282197.SAMN04488517_104180"/>
<dbReference type="InterPro" id="IPR025166">
    <property type="entry name" value="Integrase_DNA_bind_dom"/>
</dbReference>
<dbReference type="PROSITE" id="PS51898">
    <property type="entry name" value="TYR_RECOMBINASE"/>
    <property type="match status" value="1"/>
</dbReference>
<dbReference type="GO" id="GO:0015074">
    <property type="term" value="P:DNA integration"/>
    <property type="evidence" value="ECO:0007669"/>
    <property type="project" value="UniProtKB-KW"/>
</dbReference>
<dbReference type="InterPro" id="IPR044068">
    <property type="entry name" value="CB"/>
</dbReference>
<reference evidence="8 9" key="1">
    <citation type="submission" date="2015-07" db="EMBL/GenBank/DDBJ databases">
        <authorList>
            <person name="Noorani M."/>
        </authorList>
    </citation>
    <scope>NUCLEOTIDE SEQUENCE [LARGE SCALE GENOMIC DNA]</scope>
    <source>
        <strain evidence="8 9">CECT 5088</strain>
    </source>
</reference>
<dbReference type="InterPro" id="IPR002104">
    <property type="entry name" value="Integrase_catalytic"/>
</dbReference>
<organism evidence="8 9">
    <name type="scientific">Jannaschia rubra</name>
    <dbReference type="NCBI Taxonomy" id="282197"/>
    <lineage>
        <taxon>Bacteria</taxon>
        <taxon>Pseudomonadati</taxon>
        <taxon>Pseudomonadota</taxon>
        <taxon>Alphaproteobacteria</taxon>
        <taxon>Rhodobacterales</taxon>
        <taxon>Roseobacteraceae</taxon>
        <taxon>Jannaschia</taxon>
    </lineage>
</organism>
<dbReference type="PANTHER" id="PTHR30629">
    <property type="entry name" value="PROPHAGE INTEGRASE"/>
    <property type="match status" value="1"/>
</dbReference>
<dbReference type="InterPro" id="IPR013762">
    <property type="entry name" value="Integrase-like_cat_sf"/>
</dbReference>
<gene>
    <name evidence="8" type="ORF">JAN5088_00814</name>
</gene>
<dbReference type="Proteomes" id="UP000048908">
    <property type="component" value="Unassembled WGS sequence"/>
</dbReference>
<dbReference type="InterPro" id="IPR010998">
    <property type="entry name" value="Integrase_recombinase_N"/>
</dbReference>
<dbReference type="Gene3D" id="1.10.443.10">
    <property type="entry name" value="Intergrase catalytic core"/>
    <property type="match status" value="1"/>
</dbReference>
<dbReference type="SUPFAM" id="SSF56349">
    <property type="entry name" value="DNA breaking-rejoining enzymes"/>
    <property type="match status" value="1"/>
</dbReference>
<evidence type="ECO:0000256" key="5">
    <source>
        <dbReference type="PROSITE-ProRule" id="PRU01248"/>
    </source>
</evidence>
<evidence type="ECO:0000313" key="8">
    <source>
        <dbReference type="EMBL" id="CTQ32053.1"/>
    </source>
</evidence>
<evidence type="ECO:0000259" key="7">
    <source>
        <dbReference type="PROSITE" id="PS51900"/>
    </source>
</evidence>
<dbReference type="Pfam" id="PF13356">
    <property type="entry name" value="Arm-DNA-bind_3"/>
    <property type="match status" value="1"/>
</dbReference>
<name>A0A0M6XPE3_9RHOB</name>
<dbReference type="InterPro" id="IPR011010">
    <property type="entry name" value="DNA_brk_join_enz"/>
</dbReference>
<keyword evidence="9" id="KW-1185">Reference proteome</keyword>
<dbReference type="PANTHER" id="PTHR30629:SF2">
    <property type="entry name" value="PROPHAGE INTEGRASE INTS-RELATED"/>
    <property type="match status" value="1"/>
</dbReference>
<evidence type="ECO:0000256" key="2">
    <source>
        <dbReference type="ARBA" id="ARBA00022908"/>
    </source>
</evidence>
<keyword evidence="2" id="KW-0229">DNA integration</keyword>
<dbReference type="EMBL" id="CXPG01000012">
    <property type="protein sequence ID" value="CTQ32053.1"/>
    <property type="molecule type" value="Genomic_DNA"/>
</dbReference>
<evidence type="ECO:0000256" key="4">
    <source>
        <dbReference type="ARBA" id="ARBA00023172"/>
    </source>
</evidence>
<keyword evidence="4" id="KW-0233">DNA recombination</keyword>
<keyword evidence="3 5" id="KW-0238">DNA-binding</keyword>
<accession>A0A0M6XPE3</accession>
<sequence length="377" mass="41833">MTIFKFTEARVRDLPLGSGIHRDTDVKGLLCICHKTTKTFAAQGDVRRNKRHVRTVRVKIGRTDLVRLGEARNEARKLMATIQSGVDPTAGPEETGMTLEQALTTHLKERDLSPASVKNYQYHMDQYLGRLRRRAVADISRQDCRDLLDTLTKRHGRTTGGSVMRTVRAIINTARRHDETIAANPIDAIRVPATARRQVDELDVAAFWSETSASSGVMRDLHRTFLLTGARRSSLLGVKRADFDPDRGILTFTHMKVGGAWSFPTGRWLTETLRARLAEDEPLSSEWLWPSPTSATGRIAEPKRKGIPSPHALRHHARTFMIAAGVPYAEGALLLGQRLPGASGGYVHQSHLVEALRPYAQALEDYILALANDGTVA</sequence>
<dbReference type="InterPro" id="IPR050808">
    <property type="entry name" value="Phage_Integrase"/>
</dbReference>
<feature type="domain" description="Tyr recombinase" evidence="6">
    <location>
        <begin position="194"/>
        <end position="361"/>
    </location>
</feature>
<evidence type="ECO:0000256" key="1">
    <source>
        <dbReference type="ARBA" id="ARBA00008857"/>
    </source>
</evidence>
<proteinExistence type="inferred from homology"/>